<dbReference type="SMART" id="SM00015">
    <property type="entry name" value="IQ"/>
    <property type="match status" value="3"/>
</dbReference>
<name>A0A443N349_9MAGN</name>
<dbReference type="Pfam" id="PF13178">
    <property type="entry name" value="DUF4005"/>
    <property type="match status" value="1"/>
</dbReference>
<feature type="region of interest" description="Disordered" evidence="4">
    <location>
        <begin position="442"/>
        <end position="553"/>
    </location>
</feature>
<dbReference type="PANTHER" id="PTHR32295">
    <property type="entry name" value="IQ-DOMAIN 5-RELATED"/>
    <property type="match status" value="1"/>
</dbReference>
<evidence type="ECO:0000256" key="3">
    <source>
        <dbReference type="ARBA" id="ARBA00024378"/>
    </source>
</evidence>
<evidence type="ECO:0000259" key="5">
    <source>
        <dbReference type="Pfam" id="PF13178"/>
    </source>
</evidence>
<reference evidence="6 7" key="1">
    <citation type="journal article" date="2019" name="Nat. Plants">
        <title>Stout camphor tree genome fills gaps in understanding of flowering plant genome evolution.</title>
        <authorList>
            <person name="Chaw S.M."/>
            <person name="Liu Y.C."/>
            <person name="Wu Y.W."/>
            <person name="Wang H.Y."/>
            <person name="Lin C.I."/>
            <person name="Wu C.S."/>
            <person name="Ke H.M."/>
            <person name="Chang L.Y."/>
            <person name="Hsu C.Y."/>
            <person name="Yang H.T."/>
            <person name="Sudianto E."/>
            <person name="Hsu M.H."/>
            <person name="Wu K.P."/>
            <person name="Wang L.N."/>
            <person name="Leebens-Mack J.H."/>
            <person name="Tsai I.J."/>
        </authorList>
    </citation>
    <scope>NUCLEOTIDE SEQUENCE [LARGE SCALE GENOMIC DNA]</scope>
    <source>
        <strain evidence="7">cv. Chaw 1501</strain>
        <tissue evidence="6">Young leaves</tissue>
    </source>
</reference>
<comment type="caution">
    <text evidence="6">The sequence shown here is derived from an EMBL/GenBank/DDBJ whole genome shotgun (WGS) entry which is preliminary data.</text>
</comment>
<dbReference type="Proteomes" id="UP000283530">
    <property type="component" value="Unassembled WGS sequence"/>
</dbReference>
<proteinExistence type="inferred from homology"/>
<feature type="compositionally biased region" description="Basic and acidic residues" evidence="4">
    <location>
        <begin position="542"/>
        <end position="553"/>
    </location>
</feature>
<gene>
    <name evidence="6" type="ORF">CKAN_00118100</name>
</gene>
<evidence type="ECO:0000313" key="7">
    <source>
        <dbReference type="Proteomes" id="UP000283530"/>
    </source>
</evidence>
<sequence>MGKSPGKWIKTLLFRKKVSGSGAARGREPLKAKNEKDVWVTGKEPPSEVAVDHPFISMPVAANANRNEEITALEKGLASSVASGGDSLPANHPAESQVTIGYESSNALEKFKEEQAAIKAQAAFRGYLARRAFRALKGIIRLQALIRGHLVRRQAVATLRSLQGIVKLQALVRGQRVRRSDTGLQIRKTCPQEKTLGDRPSGISPSFLVDKVFANALVSKILSPSPTGMPLSLWYGEGEPNSAYMWLERWTYIFFLKPRAQHERGVGSKGETKLGALQTVETETGRSKRSIRKNPIVTDSGSFEKPKRNLRKSSSHPVDSVQEHPQSELEKVKRSLRKVTNSAIDIHDQHDAEAEKPKRILKKVASSQSEVPDQRTMDAVEDMKKDTMAASADNLELGSSLKCEATDGPALLHCDHPAVELPPLEISGKDESNVSVVNGELSLKDDQVSHENHKSRRASFPEKSEYSENGLQKTPTVPSYMAKTESSKAKLRGQGSPRFGQDGAEKNGSTRRHSLPSAVTGIVSSPSVRAQRLVQSSGKGGIRSDRPLSSRDGNDKAIQVEWRSFLERAWFVSGLYCYAVFFITDLWTVRNP</sequence>
<dbReference type="PROSITE" id="PS50096">
    <property type="entry name" value="IQ"/>
    <property type="match status" value="2"/>
</dbReference>
<feature type="region of interest" description="Disordered" evidence="4">
    <location>
        <begin position="277"/>
        <end position="333"/>
    </location>
</feature>
<evidence type="ECO:0000256" key="2">
    <source>
        <dbReference type="ARBA" id="ARBA00024341"/>
    </source>
</evidence>
<dbReference type="InterPro" id="IPR000048">
    <property type="entry name" value="IQ_motif_EF-hand-BS"/>
</dbReference>
<keyword evidence="1" id="KW-0112">Calmodulin-binding</keyword>
<protein>
    <submittedName>
        <fullName evidence="6">Protein IQ-DOMAIN 31 isoform X1</fullName>
    </submittedName>
</protein>
<feature type="compositionally biased region" description="Basic and acidic residues" evidence="4">
    <location>
        <begin position="321"/>
        <end position="333"/>
    </location>
</feature>
<comment type="similarity">
    <text evidence="2">Belongs to the IQD family.</text>
</comment>
<feature type="domain" description="DUF4005" evidence="5">
    <location>
        <begin position="460"/>
        <end position="544"/>
    </location>
</feature>
<dbReference type="GO" id="GO:0005516">
    <property type="term" value="F:calmodulin binding"/>
    <property type="evidence" value="ECO:0007669"/>
    <property type="project" value="UniProtKB-KW"/>
</dbReference>
<feature type="compositionally biased region" description="Basic and acidic residues" evidence="4">
    <location>
        <begin position="442"/>
        <end position="452"/>
    </location>
</feature>
<evidence type="ECO:0000256" key="1">
    <source>
        <dbReference type="ARBA" id="ARBA00022860"/>
    </source>
</evidence>
<dbReference type="PANTHER" id="PTHR32295:SF281">
    <property type="entry name" value="PROTEIN IQ-DOMAIN 31"/>
    <property type="match status" value="1"/>
</dbReference>
<feature type="compositionally biased region" description="Polar residues" evidence="4">
    <location>
        <begin position="522"/>
        <end position="537"/>
    </location>
</feature>
<dbReference type="Pfam" id="PF00612">
    <property type="entry name" value="IQ"/>
    <property type="match status" value="3"/>
</dbReference>
<dbReference type="EMBL" id="QPKB01000001">
    <property type="protein sequence ID" value="RWR72933.1"/>
    <property type="molecule type" value="Genomic_DNA"/>
</dbReference>
<evidence type="ECO:0000256" key="4">
    <source>
        <dbReference type="SAM" id="MobiDB-lite"/>
    </source>
</evidence>
<keyword evidence="7" id="KW-1185">Reference proteome</keyword>
<dbReference type="CDD" id="cd23767">
    <property type="entry name" value="IQCD"/>
    <property type="match status" value="1"/>
</dbReference>
<feature type="compositionally biased region" description="Polar residues" evidence="4">
    <location>
        <begin position="467"/>
        <end position="477"/>
    </location>
</feature>
<dbReference type="OrthoDB" id="1905649at2759"/>
<dbReference type="STRING" id="337451.A0A443N349"/>
<organism evidence="6 7">
    <name type="scientific">Cinnamomum micranthum f. kanehirae</name>
    <dbReference type="NCBI Taxonomy" id="337451"/>
    <lineage>
        <taxon>Eukaryota</taxon>
        <taxon>Viridiplantae</taxon>
        <taxon>Streptophyta</taxon>
        <taxon>Embryophyta</taxon>
        <taxon>Tracheophyta</taxon>
        <taxon>Spermatophyta</taxon>
        <taxon>Magnoliopsida</taxon>
        <taxon>Magnoliidae</taxon>
        <taxon>Laurales</taxon>
        <taxon>Lauraceae</taxon>
        <taxon>Cinnamomum</taxon>
    </lineage>
</organism>
<accession>A0A443N349</accession>
<dbReference type="InterPro" id="IPR025064">
    <property type="entry name" value="DUF4005"/>
</dbReference>
<evidence type="ECO:0000313" key="6">
    <source>
        <dbReference type="EMBL" id="RWR72933.1"/>
    </source>
</evidence>
<comment type="subunit">
    <text evidence="3">Binds to multiple calmodulin (CaM) in the presence of Ca(2+) and CaM-like proteins.</text>
</comment>
<dbReference type="AlphaFoldDB" id="A0A443N349"/>